<dbReference type="EMBL" id="LAZR01038532">
    <property type="protein sequence ID" value="KKL19311.1"/>
    <property type="molecule type" value="Genomic_DNA"/>
</dbReference>
<comment type="caution">
    <text evidence="1">The sequence shown here is derived from an EMBL/GenBank/DDBJ whole genome shotgun (WGS) entry which is preliminary data.</text>
</comment>
<name>A0A0F9DNR8_9ZZZZ</name>
<proteinExistence type="predicted"/>
<organism evidence="1">
    <name type="scientific">marine sediment metagenome</name>
    <dbReference type="NCBI Taxonomy" id="412755"/>
    <lineage>
        <taxon>unclassified sequences</taxon>
        <taxon>metagenomes</taxon>
        <taxon>ecological metagenomes</taxon>
    </lineage>
</organism>
<accession>A0A0F9DNR8</accession>
<sequence>MGRFAQPAGMVRVSLGARVGLQNGIKMKQSKKALARGKKQGDIDRQLKKKCCELIGGYWVIDWLTGQRSCFGFCQGCGKHRRLELSHEPPKGMGGTTAEYSTDEDAEHRVTLKCQKCHGEKIHHEKIITDSEPEWGSK</sequence>
<dbReference type="AlphaFoldDB" id="A0A0F9DNR8"/>
<evidence type="ECO:0000313" key="1">
    <source>
        <dbReference type="EMBL" id="KKL19311.1"/>
    </source>
</evidence>
<protein>
    <submittedName>
        <fullName evidence="1">Uncharacterized protein</fullName>
    </submittedName>
</protein>
<reference evidence="1" key="1">
    <citation type="journal article" date="2015" name="Nature">
        <title>Complex archaea that bridge the gap between prokaryotes and eukaryotes.</title>
        <authorList>
            <person name="Spang A."/>
            <person name="Saw J.H."/>
            <person name="Jorgensen S.L."/>
            <person name="Zaremba-Niedzwiedzka K."/>
            <person name="Martijn J."/>
            <person name="Lind A.E."/>
            <person name="van Eijk R."/>
            <person name="Schleper C."/>
            <person name="Guy L."/>
            <person name="Ettema T.J."/>
        </authorList>
    </citation>
    <scope>NUCLEOTIDE SEQUENCE</scope>
</reference>
<gene>
    <name evidence="1" type="ORF">LCGC14_2466730</name>
</gene>